<proteinExistence type="predicted"/>
<sequence>MAGEKTVRLSRRYEAHGRTFDSLTFRAPVMADFEAIGEIAETQPAPGGGSMVISHDDRIWKYRDRLMKSGADLPSSTDIDQLDLGDAIAVKEAITDFFIQARGKPSRSAPSELPPTS</sequence>
<dbReference type="HOGENOM" id="CLU_2081600_0_0_5"/>
<comment type="caution">
    <text evidence="1">The sequence shown here is derived from an EMBL/GenBank/DDBJ whole genome shotgun (WGS) entry which is preliminary data.</text>
</comment>
<organism evidence="1 2">
    <name type="scientific">Hoeflea phototrophica (strain DSM 17068 / NCIMB 14078 / DFL-43)</name>
    <dbReference type="NCBI Taxonomy" id="411684"/>
    <lineage>
        <taxon>Bacteria</taxon>
        <taxon>Pseudomonadati</taxon>
        <taxon>Pseudomonadota</taxon>
        <taxon>Alphaproteobacteria</taxon>
        <taxon>Hyphomicrobiales</taxon>
        <taxon>Rhizobiaceae</taxon>
        <taxon>Hoeflea</taxon>
    </lineage>
</organism>
<evidence type="ECO:0000313" key="2">
    <source>
        <dbReference type="Proteomes" id="UP000004291"/>
    </source>
</evidence>
<accession>A9D4S8</accession>
<reference evidence="1 2" key="1">
    <citation type="submission" date="2007-10" db="EMBL/GenBank/DDBJ databases">
        <authorList>
            <person name="Wagner-Dobler I."/>
            <person name="Ferriera S."/>
            <person name="Johnson J."/>
            <person name="Kravitz S."/>
            <person name="Beeson K."/>
            <person name="Sutton G."/>
            <person name="Rogers Y.-H."/>
            <person name="Friedman R."/>
            <person name="Frazier M."/>
            <person name="Venter J.C."/>
        </authorList>
    </citation>
    <scope>NUCLEOTIDE SEQUENCE [LARGE SCALE GENOMIC DNA]</scope>
    <source>
        <strain evidence="1 2">DFL-43</strain>
    </source>
</reference>
<dbReference type="Proteomes" id="UP000004291">
    <property type="component" value="Chromosome"/>
</dbReference>
<dbReference type="AlphaFoldDB" id="A9D4S8"/>
<dbReference type="EMBL" id="ABIA03000002">
    <property type="protein sequence ID" value="EDQ33951.1"/>
    <property type="molecule type" value="Genomic_DNA"/>
</dbReference>
<dbReference type="eggNOG" id="ENOG50316F8">
    <property type="taxonomic scope" value="Bacteria"/>
</dbReference>
<name>A9D4S8_HOEPD</name>
<keyword evidence="2" id="KW-1185">Reference proteome</keyword>
<protein>
    <submittedName>
        <fullName evidence="1">Uncharacterized protein</fullName>
    </submittedName>
</protein>
<dbReference type="OrthoDB" id="8115326at2"/>
<evidence type="ECO:0000313" key="1">
    <source>
        <dbReference type="EMBL" id="EDQ33951.1"/>
    </source>
</evidence>
<dbReference type="STRING" id="411684.HPDFL43_05840"/>
<dbReference type="RefSeq" id="WP_007196957.1">
    <property type="nucleotide sequence ID" value="NZ_CM002917.1"/>
</dbReference>
<gene>
    <name evidence="1" type="ORF">HPDFL43_05840</name>
</gene>
<reference evidence="1 2" key="2">
    <citation type="submission" date="2012-06" db="EMBL/GenBank/DDBJ databases">
        <authorList>
            <person name="Fiebig A."/>
        </authorList>
    </citation>
    <scope>NUCLEOTIDE SEQUENCE [LARGE SCALE GENOMIC DNA]</scope>
    <source>
        <strain evidence="1 2">DFL-43</strain>
    </source>
</reference>